<name>A0A438C6B4_VITVI</name>
<gene>
    <name evidence="1" type="ORF">CK203_098359</name>
</gene>
<sequence length="132" mass="15254">MGTNKECIEELEAGIGEVQDRLHRIELSMVDILRHLEEILNRLSGVLFANQESPTHGNPNWEGHNGGQIVVSSKTAKLEFPRFFGDDPTEWFSFFEFQNTLEAQKVSLASYHLEGEANQWWQWICRTFQEEG</sequence>
<evidence type="ECO:0000313" key="2">
    <source>
        <dbReference type="Proteomes" id="UP000288805"/>
    </source>
</evidence>
<dbReference type="EMBL" id="QGNW01002511">
    <property type="protein sequence ID" value="RVW18803.1"/>
    <property type="molecule type" value="Genomic_DNA"/>
</dbReference>
<dbReference type="AlphaFoldDB" id="A0A438C6B4"/>
<reference evidence="1 2" key="1">
    <citation type="journal article" date="2018" name="PLoS Genet.">
        <title>Population sequencing reveals clonal diversity and ancestral inbreeding in the grapevine cultivar Chardonnay.</title>
        <authorList>
            <person name="Roach M.J."/>
            <person name="Johnson D.L."/>
            <person name="Bohlmann J."/>
            <person name="van Vuuren H.J."/>
            <person name="Jones S.J."/>
            <person name="Pretorius I.S."/>
            <person name="Schmidt S.A."/>
            <person name="Borneman A.R."/>
        </authorList>
    </citation>
    <scope>NUCLEOTIDE SEQUENCE [LARGE SCALE GENOMIC DNA]</scope>
    <source>
        <strain evidence="2">cv. Chardonnay</strain>
        <tissue evidence="1">Leaf</tissue>
    </source>
</reference>
<proteinExistence type="predicted"/>
<accession>A0A438C6B4</accession>
<protein>
    <recommendedName>
        <fullName evidence="3">Retrotransposon gag domain-containing protein</fullName>
    </recommendedName>
</protein>
<comment type="caution">
    <text evidence="1">The sequence shown here is derived from an EMBL/GenBank/DDBJ whole genome shotgun (WGS) entry which is preliminary data.</text>
</comment>
<dbReference type="Proteomes" id="UP000288805">
    <property type="component" value="Unassembled WGS sequence"/>
</dbReference>
<evidence type="ECO:0000313" key="1">
    <source>
        <dbReference type="EMBL" id="RVW18803.1"/>
    </source>
</evidence>
<organism evidence="1 2">
    <name type="scientific">Vitis vinifera</name>
    <name type="common">Grape</name>
    <dbReference type="NCBI Taxonomy" id="29760"/>
    <lineage>
        <taxon>Eukaryota</taxon>
        <taxon>Viridiplantae</taxon>
        <taxon>Streptophyta</taxon>
        <taxon>Embryophyta</taxon>
        <taxon>Tracheophyta</taxon>
        <taxon>Spermatophyta</taxon>
        <taxon>Magnoliopsida</taxon>
        <taxon>eudicotyledons</taxon>
        <taxon>Gunneridae</taxon>
        <taxon>Pentapetalae</taxon>
        <taxon>rosids</taxon>
        <taxon>Vitales</taxon>
        <taxon>Vitaceae</taxon>
        <taxon>Viteae</taxon>
        <taxon>Vitis</taxon>
    </lineage>
</organism>
<evidence type="ECO:0008006" key="3">
    <source>
        <dbReference type="Google" id="ProtNLM"/>
    </source>
</evidence>